<dbReference type="Pfam" id="PF02974">
    <property type="entry name" value="Inh"/>
    <property type="match status" value="1"/>
</dbReference>
<proteinExistence type="predicted"/>
<dbReference type="InterPro" id="IPR016085">
    <property type="entry name" value="Protease_inh_B-barrel_dom"/>
</dbReference>
<evidence type="ECO:0000313" key="4">
    <source>
        <dbReference type="Proteomes" id="UP000016569"/>
    </source>
</evidence>
<name>A0A8E0NCT9_9CAUL</name>
<gene>
    <name evidence="3" type="ORF">MBEBAB_2181</name>
</gene>
<dbReference type="EMBL" id="BATC01000044">
    <property type="protein sequence ID" value="GAD59931.1"/>
    <property type="molecule type" value="Genomic_DNA"/>
</dbReference>
<dbReference type="AlphaFoldDB" id="A0A8E0NCT9"/>
<dbReference type="RefSeq" id="WP_021698025.1">
    <property type="nucleotide sequence ID" value="NZ_BATC01000044.1"/>
</dbReference>
<dbReference type="SUPFAM" id="SSF50882">
    <property type="entry name" value="beta-Barrel protease inhibitors"/>
    <property type="match status" value="1"/>
</dbReference>
<protein>
    <recommendedName>
        <fullName evidence="2">Alkaline proteinase inhibitor/ Outer membrane lipoprotein Omp19 domain-containing protein</fullName>
    </recommendedName>
</protein>
<dbReference type="Gene3D" id="2.40.128.10">
    <property type="match status" value="1"/>
</dbReference>
<keyword evidence="4" id="KW-1185">Reference proteome</keyword>
<dbReference type="OrthoDB" id="8446360at2"/>
<accession>A0A8E0NCT9</accession>
<comment type="caution">
    <text evidence="3">The sequence shown here is derived from an EMBL/GenBank/DDBJ whole genome shotgun (WGS) entry which is preliminary data.</text>
</comment>
<organism evidence="3 4">
    <name type="scientific">Brevundimonas abyssalis TAR-001</name>
    <dbReference type="NCBI Taxonomy" id="1391729"/>
    <lineage>
        <taxon>Bacteria</taxon>
        <taxon>Pseudomonadati</taxon>
        <taxon>Pseudomonadota</taxon>
        <taxon>Alphaproteobacteria</taxon>
        <taxon>Caulobacterales</taxon>
        <taxon>Caulobacteraceae</taxon>
        <taxon>Brevundimonas</taxon>
    </lineage>
</organism>
<dbReference type="InterPro" id="IPR021140">
    <property type="entry name" value="Inh/Omp19"/>
</dbReference>
<keyword evidence="1" id="KW-0732">Signal</keyword>
<dbReference type="Proteomes" id="UP000016569">
    <property type="component" value="Unassembled WGS sequence"/>
</dbReference>
<dbReference type="GO" id="GO:0004866">
    <property type="term" value="F:endopeptidase inhibitor activity"/>
    <property type="evidence" value="ECO:0007669"/>
    <property type="project" value="InterPro"/>
</dbReference>
<feature type="domain" description="Alkaline proteinase inhibitor/ Outer membrane lipoprotein Omp19" evidence="2">
    <location>
        <begin position="11"/>
        <end position="108"/>
    </location>
</feature>
<evidence type="ECO:0000313" key="3">
    <source>
        <dbReference type="EMBL" id="GAD59931.1"/>
    </source>
</evidence>
<evidence type="ECO:0000256" key="1">
    <source>
        <dbReference type="ARBA" id="ARBA00022729"/>
    </source>
</evidence>
<reference evidence="4" key="1">
    <citation type="journal article" date="2013" name="Genome Announc.">
        <title>Draft Genome Sequence of the Dimorphic Prosthecate Bacterium Brevundimonas abyssalis TAR-001T.</title>
        <authorList>
            <person name="Tsubouchi T."/>
            <person name="Nishi S."/>
            <person name="Usui K."/>
            <person name="Shimane Y."/>
            <person name="Takaki Y."/>
            <person name="Maruyama T."/>
            <person name="Hatada Y."/>
        </authorList>
    </citation>
    <scope>NUCLEOTIDE SEQUENCE [LARGE SCALE GENOMIC DNA]</scope>
    <source>
        <strain evidence="4">TAR-001</strain>
    </source>
</reference>
<sequence>MTIGIPALQPAEHFAGSWRMSGGSASCVITLRADPTPVPRPAAPSFALDVEGTCPGGLEQDAFGAWRPASDGIDLTDEQGRTRLFLSRTAPGVYEATLPSGEAIRLTRG</sequence>
<evidence type="ECO:0000259" key="2">
    <source>
        <dbReference type="Pfam" id="PF02974"/>
    </source>
</evidence>